<feature type="transmembrane region" description="Helical" evidence="1">
    <location>
        <begin position="83"/>
        <end position="105"/>
    </location>
</feature>
<protein>
    <recommendedName>
        <fullName evidence="4">SdpI family protein</fullName>
    </recommendedName>
</protein>
<proteinExistence type="predicted"/>
<dbReference type="AlphaFoldDB" id="A0A377KKI3"/>
<dbReference type="EMBL" id="UGIF01000002">
    <property type="protein sequence ID" value="STP29606.1"/>
    <property type="molecule type" value="Genomic_DNA"/>
</dbReference>
<organism evidence="2 3">
    <name type="scientific">Enterococcus durans</name>
    <dbReference type="NCBI Taxonomy" id="53345"/>
    <lineage>
        <taxon>Bacteria</taxon>
        <taxon>Bacillati</taxon>
        <taxon>Bacillota</taxon>
        <taxon>Bacilli</taxon>
        <taxon>Lactobacillales</taxon>
        <taxon>Enterococcaceae</taxon>
        <taxon>Enterococcus</taxon>
    </lineage>
</organism>
<evidence type="ECO:0000313" key="2">
    <source>
        <dbReference type="EMBL" id="STP29606.1"/>
    </source>
</evidence>
<evidence type="ECO:0008006" key="4">
    <source>
        <dbReference type="Google" id="ProtNLM"/>
    </source>
</evidence>
<sequence>MFVLNWIEKAEVNHVPLLIFGIGLVAFTFCTNTPHGGIAYRGLAYYIYGKKAWYLSNKLGGAFLMLFSLILFIIFQISNDIKVAIVCLKCLFSLILTDMSVIIYLKKKGKKGK</sequence>
<dbReference type="Proteomes" id="UP000254070">
    <property type="component" value="Unassembled WGS sequence"/>
</dbReference>
<keyword evidence="1" id="KW-0472">Membrane</keyword>
<gene>
    <name evidence="2" type="ORF">NCTC8129_01812</name>
</gene>
<accession>A0A377KKI3</accession>
<keyword evidence="1" id="KW-1133">Transmembrane helix</keyword>
<name>A0A377KKI3_9ENTE</name>
<evidence type="ECO:0000256" key="1">
    <source>
        <dbReference type="SAM" id="Phobius"/>
    </source>
</evidence>
<evidence type="ECO:0000313" key="3">
    <source>
        <dbReference type="Proteomes" id="UP000254070"/>
    </source>
</evidence>
<feature type="transmembrane region" description="Helical" evidence="1">
    <location>
        <begin position="52"/>
        <end position="77"/>
    </location>
</feature>
<keyword evidence="1" id="KW-0812">Transmembrane</keyword>
<reference evidence="2 3" key="1">
    <citation type="submission" date="2018-06" db="EMBL/GenBank/DDBJ databases">
        <authorList>
            <consortium name="Pathogen Informatics"/>
            <person name="Doyle S."/>
        </authorList>
    </citation>
    <scope>NUCLEOTIDE SEQUENCE [LARGE SCALE GENOMIC DNA]</scope>
    <source>
        <strain evidence="2 3">NCTC8129</strain>
    </source>
</reference>
<dbReference type="RefSeq" id="WP_115235336.1">
    <property type="nucleotide sequence ID" value="NZ_UGIF01000002.1"/>
</dbReference>
<feature type="transmembrane region" description="Helical" evidence="1">
    <location>
        <begin position="12"/>
        <end position="31"/>
    </location>
</feature>